<dbReference type="PROSITE" id="PS00211">
    <property type="entry name" value="ABC_TRANSPORTER_1"/>
    <property type="match status" value="2"/>
</dbReference>
<dbReference type="PANTHER" id="PTHR43776:SF7">
    <property type="entry name" value="D,D-DIPEPTIDE TRANSPORT ATP-BINDING PROTEIN DDPF-RELATED"/>
    <property type="match status" value="1"/>
</dbReference>
<evidence type="ECO:0000256" key="5">
    <source>
        <dbReference type="SAM" id="MobiDB-lite"/>
    </source>
</evidence>
<accession>A0ABY5VTK9</accession>
<dbReference type="RefSeq" id="WP_259858287.1">
    <property type="nucleotide sequence ID" value="NZ_CP073720.1"/>
</dbReference>
<dbReference type="InterPro" id="IPR050319">
    <property type="entry name" value="ABC_transp_ATP-bind"/>
</dbReference>
<dbReference type="InterPro" id="IPR017871">
    <property type="entry name" value="ABC_transporter-like_CS"/>
</dbReference>
<dbReference type="PROSITE" id="PS50893">
    <property type="entry name" value="ABC_TRANSPORTER_2"/>
    <property type="match status" value="2"/>
</dbReference>
<dbReference type="NCBIfam" id="NF008453">
    <property type="entry name" value="PRK11308.1"/>
    <property type="match status" value="3"/>
</dbReference>
<dbReference type="SMART" id="SM00382">
    <property type="entry name" value="AAA"/>
    <property type="match status" value="2"/>
</dbReference>
<proteinExistence type="inferred from homology"/>
<dbReference type="NCBIfam" id="TIGR01727">
    <property type="entry name" value="oligo_HPY"/>
    <property type="match status" value="1"/>
</dbReference>
<dbReference type="PANTHER" id="PTHR43776">
    <property type="entry name" value="TRANSPORT ATP-BINDING PROTEIN"/>
    <property type="match status" value="1"/>
</dbReference>
<organism evidence="7 8">
    <name type="scientific">Dactylosporangium fulvum</name>
    <dbReference type="NCBI Taxonomy" id="53359"/>
    <lineage>
        <taxon>Bacteria</taxon>
        <taxon>Bacillati</taxon>
        <taxon>Actinomycetota</taxon>
        <taxon>Actinomycetes</taxon>
        <taxon>Micromonosporales</taxon>
        <taxon>Micromonosporaceae</taxon>
        <taxon>Dactylosporangium</taxon>
    </lineage>
</organism>
<dbReference type="Pfam" id="PF08352">
    <property type="entry name" value="oligo_HPY"/>
    <property type="match status" value="2"/>
</dbReference>
<keyword evidence="3" id="KW-0547">Nucleotide-binding</keyword>
<sequence>MTPGLRVEALGAAYGPASVLHDISFTVSPGETFGLVGESGCGKTTLGYLLGGHLQPGGRTTGGRVLVDGTDVLALDPAGLRRWRRDGVAFVHQEAAGALDPTMRAGAQVAEVLRLRGRDRRAAAAEAAELLGRARLPADASRRYPHQLSGGQRQRVLIAAVLAARPRLIVLDEPTTGLDAAVQAEVLGLLARLRAELSAAVVLISHDLDLVGRHCDRVGVLYAGRLVEAGRAAEVLAGPAHPYTAGLLGSAPRLGQSRRIHRLTPIPGRPPAPGEALPGCAFAPRCPVADAACTAAEPALDVRTVPGRAVRCIRPGAAPPASGPGPAATEPSAPPPAAAPLLEVRGLVRRHGRSTVLDHVDLTVAAGEVVGLVGESGSGKTTLARAIAGLHPDGSGELRLHGAALPAALARRTPALRRRIQMVFQDPDTSLNPSHTVRRILRDGPGVEDDLMDRRPATLSGGQKQRVAIARSFAGPPDLVICDEPVSALDVSVQAAVLEQLAEQRERTGTAYLFISHDLAVVGYLADRIAVLYRGVVVEHGPAAAVLAGPHHPYTAALVGAEPSAVPAGPTAPAAGCRYFTACTRRIAGLCNTTAPPAAEPAPGHVVRCHLEPAALPRGAAPAPIGGVRA</sequence>
<evidence type="ECO:0000313" key="7">
    <source>
        <dbReference type="EMBL" id="UWP80525.1"/>
    </source>
</evidence>
<evidence type="ECO:0000256" key="2">
    <source>
        <dbReference type="ARBA" id="ARBA00022448"/>
    </source>
</evidence>
<dbReference type="SUPFAM" id="SSF52540">
    <property type="entry name" value="P-loop containing nucleoside triphosphate hydrolases"/>
    <property type="match status" value="2"/>
</dbReference>
<evidence type="ECO:0000256" key="1">
    <source>
        <dbReference type="ARBA" id="ARBA00005417"/>
    </source>
</evidence>
<evidence type="ECO:0000256" key="4">
    <source>
        <dbReference type="ARBA" id="ARBA00022840"/>
    </source>
</evidence>
<dbReference type="GO" id="GO:0005524">
    <property type="term" value="F:ATP binding"/>
    <property type="evidence" value="ECO:0007669"/>
    <property type="project" value="UniProtKB-KW"/>
</dbReference>
<protein>
    <submittedName>
        <fullName evidence="7">ABC transporter ATP-binding protein</fullName>
    </submittedName>
</protein>
<dbReference type="Pfam" id="PF00005">
    <property type="entry name" value="ABC_tran"/>
    <property type="match status" value="2"/>
</dbReference>
<comment type="similarity">
    <text evidence="1">Belongs to the ABC transporter superfamily.</text>
</comment>
<dbReference type="EMBL" id="CP073720">
    <property type="protein sequence ID" value="UWP80525.1"/>
    <property type="molecule type" value="Genomic_DNA"/>
</dbReference>
<feature type="region of interest" description="Disordered" evidence="5">
    <location>
        <begin position="316"/>
        <end position="338"/>
    </location>
</feature>
<reference evidence="7" key="1">
    <citation type="submission" date="2021-04" db="EMBL/GenBank/DDBJ databases">
        <authorList>
            <person name="Hartkoorn R.C."/>
            <person name="Beaudoing E."/>
            <person name="Hot D."/>
        </authorList>
    </citation>
    <scope>NUCLEOTIDE SEQUENCE</scope>
    <source>
        <strain evidence="7">NRRL B-16292</strain>
    </source>
</reference>
<evidence type="ECO:0000256" key="3">
    <source>
        <dbReference type="ARBA" id="ARBA00022741"/>
    </source>
</evidence>
<keyword evidence="8" id="KW-1185">Reference proteome</keyword>
<feature type="domain" description="ABC transporter" evidence="6">
    <location>
        <begin position="5"/>
        <end position="248"/>
    </location>
</feature>
<dbReference type="InterPro" id="IPR003439">
    <property type="entry name" value="ABC_transporter-like_ATP-bd"/>
</dbReference>
<name>A0ABY5VTK9_9ACTN</name>
<gene>
    <name evidence="7" type="ORF">Dfulv_35950</name>
</gene>
<dbReference type="NCBIfam" id="NF007739">
    <property type="entry name" value="PRK10419.1"/>
    <property type="match status" value="3"/>
</dbReference>
<dbReference type="Gene3D" id="3.40.50.300">
    <property type="entry name" value="P-loop containing nucleotide triphosphate hydrolases"/>
    <property type="match status" value="2"/>
</dbReference>
<dbReference type="CDD" id="cd03257">
    <property type="entry name" value="ABC_NikE_OppD_transporters"/>
    <property type="match status" value="2"/>
</dbReference>
<dbReference type="InterPro" id="IPR027417">
    <property type="entry name" value="P-loop_NTPase"/>
</dbReference>
<feature type="domain" description="ABC transporter" evidence="6">
    <location>
        <begin position="342"/>
        <end position="559"/>
    </location>
</feature>
<evidence type="ECO:0000313" key="8">
    <source>
        <dbReference type="Proteomes" id="UP001059617"/>
    </source>
</evidence>
<dbReference type="Proteomes" id="UP001059617">
    <property type="component" value="Chromosome"/>
</dbReference>
<reference evidence="7" key="2">
    <citation type="submission" date="2022-09" db="EMBL/GenBank/DDBJ databases">
        <title>Biosynthetic gene clusters of Dactylosporangioum fulvum.</title>
        <authorList>
            <person name="Caradec T."/>
        </authorList>
    </citation>
    <scope>NUCLEOTIDE SEQUENCE</scope>
    <source>
        <strain evidence="7">NRRL B-16292</strain>
    </source>
</reference>
<evidence type="ECO:0000259" key="6">
    <source>
        <dbReference type="PROSITE" id="PS50893"/>
    </source>
</evidence>
<dbReference type="InterPro" id="IPR003593">
    <property type="entry name" value="AAA+_ATPase"/>
</dbReference>
<dbReference type="InterPro" id="IPR013563">
    <property type="entry name" value="Oligopep_ABC_C"/>
</dbReference>
<keyword evidence="4 7" id="KW-0067">ATP-binding</keyword>
<keyword evidence="2" id="KW-0813">Transport</keyword>